<dbReference type="InterPro" id="IPR002586">
    <property type="entry name" value="CobQ/CobB/MinD/ParA_Nub-bd_dom"/>
</dbReference>
<sequence>MLRVKNMAGVWKNFAVGFLVRHYRAVLGCLSLSVFLAFAGACLLRPVYSATALLLLEPGASESTDTARLLAELELLRQPVVYARAAAQIGLLDRDDLSIALRLRDEALAFFHVPRVADGMASVEETAREITRSVTAERLGLAPIIAVTARAGCPDVAAAIANAVAGAHLGLQQEARSAGALRLAAPALPPAERYGPAAMETALWGLGAGSLLVLFGLVFAAGPLGSVRSKQALARIVGAPFTLGLPQLAKRCSEGASHADALAETPDSPFCEGILALRMTLSRSLATEKASPVIAVTSAQVGEGKTTTALALARALDRAGQRVLLIDANGGSGGLRRCLDVPSAGQKWAEVDEGTFLAATHRDPISRVSVLLDLERPSASGGRRRLASVLRAARFSFDVVVLDMPPASRSADLAELMPQVSAAVLLARWGRTEPENLAEAAHAIRAAQSGVIPIIPVLAQMPTAIQRRVRRQRPAYVTE</sequence>
<dbReference type="InterPro" id="IPR027417">
    <property type="entry name" value="P-loop_NTPase"/>
</dbReference>
<keyword evidence="1" id="KW-0812">Transmembrane</keyword>
<dbReference type="InterPro" id="IPR050445">
    <property type="entry name" value="Bact_polysacc_biosynth/exp"/>
</dbReference>
<feature type="transmembrane region" description="Helical" evidence="1">
    <location>
        <begin position="202"/>
        <end position="225"/>
    </location>
</feature>
<dbReference type="AlphaFoldDB" id="A0A1I7N0H9"/>
<keyword evidence="1" id="KW-1133">Transmembrane helix</keyword>
<evidence type="ECO:0000313" key="4">
    <source>
        <dbReference type="Proteomes" id="UP000199074"/>
    </source>
</evidence>
<dbReference type="SUPFAM" id="SSF52540">
    <property type="entry name" value="P-loop containing nucleoside triphosphate hydrolases"/>
    <property type="match status" value="1"/>
</dbReference>
<evidence type="ECO:0000313" key="3">
    <source>
        <dbReference type="EMBL" id="SFV28179.1"/>
    </source>
</evidence>
<reference evidence="3 4" key="1">
    <citation type="submission" date="2016-10" db="EMBL/GenBank/DDBJ databases">
        <authorList>
            <person name="de Groot N.N."/>
        </authorList>
    </citation>
    <scope>NUCLEOTIDE SEQUENCE [LARGE SCALE GENOMIC DNA]</scope>
    <source>
        <strain evidence="3 4">IPL20</strain>
    </source>
</reference>
<gene>
    <name evidence="3" type="ORF">SAMN05216456_0456</name>
</gene>
<dbReference type="Pfam" id="PF01656">
    <property type="entry name" value="CbiA"/>
    <property type="match status" value="1"/>
</dbReference>
<dbReference type="Gene3D" id="3.40.50.300">
    <property type="entry name" value="P-loop containing nucleotide triphosphate hydrolases"/>
    <property type="match status" value="1"/>
</dbReference>
<dbReference type="PANTHER" id="PTHR32309:SF31">
    <property type="entry name" value="CAPSULAR EXOPOLYSACCHARIDE FAMILY"/>
    <property type="match status" value="1"/>
</dbReference>
<evidence type="ECO:0000256" key="1">
    <source>
        <dbReference type="SAM" id="Phobius"/>
    </source>
</evidence>
<proteinExistence type="predicted"/>
<keyword evidence="1" id="KW-0472">Membrane</keyword>
<protein>
    <submittedName>
        <fullName evidence="3">Chromosome partitioning ATPase, Mrp family, contains Fe-S cluster</fullName>
    </submittedName>
</protein>
<evidence type="ECO:0000259" key="2">
    <source>
        <dbReference type="Pfam" id="PF01656"/>
    </source>
</evidence>
<dbReference type="STRING" id="429728.SAMN05216456_0456"/>
<feature type="domain" description="CobQ/CobB/MinD/ParA nucleotide binding" evidence="2">
    <location>
        <begin position="294"/>
        <end position="330"/>
    </location>
</feature>
<dbReference type="PANTHER" id="PTHR32309">
    <property type="entry name" value="TYROSINE-PROTEIN KINASE"/>
    <property type="match status" value="1"/>
</dbReference>
<dbReference type="EMBL" id="FPCK01000001">
    <property type="protein sequence ID" value="SFV28179.1"/>
    <property type="molecule type" value="Genomic_DNA"/>
</dbReference>
<dbReference type="Proteomes" id="UP000199074">
    <property type="component" value="Unassembled WGS sequence"/>
</dbReference>
<organism evidence="3 4">
    <name type="scientific">Devosia crocina</name>
    <dbReference type="NCBI Taxonomy" id="429728"/>
    <lineage>
        <taxon>Bacteria</taxon>
        <taxon>Pseudomonadati</taxon>
        <taxon>Pseudomonadota</taxon>
        <taxon>Alphaproteobacteria</taxon>
        <taxon>Hyphomicrobiales</taxon>
        <taxon>Devosiaceae</taxon>
        <taxon>Devosia</taxon>
    </lineage>
</organism>
<accession>A0A1I7N0H9</accession>
<keyword evidence="4" id="KW-1185">Reference proteome</keyword>
<name>A0A1I7N0H9_9HYPH</name>